<dbReference type="InterPro" id="IPR036691">
    <property type="entry name" value="Endo/exonu/phosph_ase_sf"/>
</dbReference>
<proteinExistence type="predicted"/>
<dbReference type="SUPFAM" id="SSF56219">
    <property type="entry name" value="DNase I-like"/>
    <property type="match status" value="1"/>
</dbReference>
<dbReference type="Pfam" id="PF03372">
    <property type="entry name" value="Exo_endo_phos"/>
    <property type="match status" value="1"/>
</dbReference>
<dbReference type="GO" id="GO:0003824">
    <property type="term" value="F:catalytic activity"/>
    <property type="evidence" value="ECO:0007669"/>
    <property type="project" value="InterPro"/>
</dbReference>
<accession>A0A9J8DBV5</accession>
<evidence type="ECO:0000313" key="3">
    <source>
        <dbReference type="Ensembl" id="ENSCCRP00000174775.1"/>
    </source>
</evidence>
<evidence type="ECO:0000256" key="1">
    <source>
        <dbReference type="SAM" id="Coils"/>
    </source>
</evidence>
<dbReference type="Proteomes" id="UP001108240">
    <property type="component" value="Unplaced"/>
</dbReference>
<dbReference type="GeneTree" id="ENSGT00940000163737"/>
<reference evidence="3" key="1">
    <citation type="submission" date="2025-08" db="UniProtKB">
        <authorList>
            <consortium name="Ensembl"/>
        </authorList>
    </citation>
    <scope>IDENTIFICATION</scope>
</reference>
<evidence type="ECO:0000313" key="4">
    <source>
        <dbReference type="Proteomes" id="UP001108240"/>
    </source>
</evidence>
<evidence type="ECO:0000259" key="2">
    <source>
        <dbReference type="PROSITE" id="PS50878"/>
    </source>
</evidence>
<dbReference type="InterPro" id="IPR000477">
    <property type="entry name" value="RT_dom"/>
</dbReference>
<organism evidence="3 4">
    <name type="scientific">Cyprinus carpio carpio</name>
    <dbReference type="NCBI Taxonomy" id="630221"/>
    <lineage>
        <taxon>Eukaryota</taxon>
        <taxon>Metazoa</taxon>
        <taxon>Chordata</taxon>
        <taxon>Craniata</taxon>
        <taxon>Vertebrata</taxon>
        <taxon>Euteleostomi</taxon>
        <taxon>Actinopterygii</taxon>
        <taxon>Neopterygii</taxon>
        <taxon>Teleostei</taxon>
        <taxon>Ostariophysi</taxon>
        <taxon>Cypriniformes</taxon>
        <taxon>Cyprinidae</taxon>
        <taxon>Cyprininae</taxon>
        <taxon>Cyprinus</taxon>
    </lineage>
</organism>
<dbReference type="Pfam" id="PF00078">
    <property type="entry name" value="RVT_1"/>
    <property type="match status" value="1"/>
</dbReference>
<protein>
    <recommendedName>
        <fullName evidence="2">Reverse transcriptase domain-containing protein</fullName>
    </recommendedName>
</protein>
<dbReference type="Ensembl" id="ENSCCRT00000191819.1">
    <property type="protein sequence ID" value="ENSCCRP00000174775.1"/>
    <property type="gene ID" value="ENSCCRG00000068252.1"/>
</dbReference>
<name>A0A9J8DBV5_CYPCA</name>
<reference evidence="3" key="2">
    <citation type="submission" date="2025-09" db="UniProtKB">
        <authorList>
            <consortium name="Ensembl"/>
        </authorList>
    </citation>
    <scope>IDENTIFICATION</scope>
</reference>
<dbReference type="InterPro" id="IPR005135">
    <property type="entry name" value="Endo/exonuclease/phosphatase"/>
</dbReference>
<dbReference type="CDD" id="cd01650">
    <property type="entry name" value="RT_nLTR_like"/>
    <property type="match status" value="1"/>
</dbReference>
<sequence length="1058" mass="121375">MAVNRILFLALYGCFFLYGVSLCFHTFQMDDIRIASLNVNGARECVKRTLIHNTMNQKQLDVLLLQETHSDTANVDEWMKEFKGLSFFSHKSSLSGGVAILFSKSFTPCSTEMEEVVKGRLLKIRAKVENHIFIFICAYAPTLPTERMSFLYTLCETLYKCNGEEQVFLGGDFNCAESNLDRNHVEPHLLSRKRLSQMIETNDLCDVWRSLNGNLKQYTWAHARDNRLSLARLDRFYCFKHHLSTFKNCFIIPVGFSDHSLVICTVTLHSVKPKSAYWHFNNNLLSDANFRETFSCFWKNFRKEKDDFQCLQKWWEHGKIQTKLLCQQYTHNVTKDIIKSIKELEEEILKFQEKAQLSGNQTHIESLFLKRSALSDIQRIKAQGALMRSRFKDIDQMDVPSKFFFSLEKKNGQKRFIHSLFSETGSLESDLIEIRKRANSFYEKLYSCEHREDRVVEQCFYEELPKVSEDSNAKLKSAISLEELHEALQSMENGKAPGIDGIPVEFYKTFWPVIGEDLLSVLSDSLVGGLLPLSCRRAVLTLLPKKGDVRDIKNWRPVSLLCYDYKLLSKVLATRLGKVLEEVIHSGQSYCVPGRSIFDNIYFIRDLFDVSKILGIDIGLISLDQEKAFDRVEHDYLWKTLQAFGFSSDFMGYIKVLYNDIESLLKVNGGLCAPFKVCRGVRQGCSLSGILYTLAIEPLLNKLRRVLEGVSVQACNSTLCLSAYADDVVIILNKQSDVDLLLKTLREFETMSSARINWGKSEAVLIGKWERGVPILPSGLSWRKDGLRYLGVFLGDETTVQKIWEGTVEKIKGRLSKWEWIVKSISYRGRTLIINNLVASSLWHRLACIDPPVWMIVKIQSLLVDFFWEKMHWIPHNVLYLPKEEGGLCLDKSLFLLNPGKVNTSRLPQFYKNLFKVWDHFQIKRTDSPSSLFWLLNEPLIYGSRLDILGACGTMSADFIKSKITTLGCLIKVSGPSFEKAEEVAVLLGVKSIRVVAQVLKKLYSAFTMEETKMLQDYCEGEVIPNERDPFPNLSLSPNLGEYVGIFLKSEKLTDFFV</sequence>
<feature type="coiled-coil region" evidence="1">
    <location>
        <begin position="334"/>
        <end position="361"/>
    </location>
</feature>
<dbReference type="PROSITE" id="PS50878">
    <property type="entry name" value="RT_POL"/>
    <property type="match status" value="1"/>
</dbReference>
<dbReference type="Gene3D" id="3.60.10.10">
    <property type="entry name" value="Endonuclease/exonuclease/phosphatase"/>
    <property type="match status" value="1"/>
</dbReference>
<feature type="domain" description="Reverse transcriptase" evidence="2">
    <location>
        <begin position="524"/>
        <end position="794"/>
    </location>
</feature>
<keyword evidence="4" id="KW-1185">Reference proteome</keyword>
<dbReference type="CDD" id="cd09076">
    <property type="entry name" value="L1-EN"/>
    <property type="match status" value="1"/>
</dbReference>
<dbReference type="PANTHER" id="PTHR19446">
    <property type="entry name" value="REVERSE TRANSCRIPTASES"/>
    <property type="match status" value="1"/>
</dbReference>
<keyword evidence="1" id="KW-0175">Coiled coil</keyword>
<dbReference type="InterPro" id="IPR043502">
    <property type="entry name" value="DNA/RNA_pol_sf"/>
</dbReference>
<dbReference type="SUPFAM" id="SSF56672">
    <property type="entry name" value="DNA/RNA polymerases"/>
    <property type="match status" value="1"/>
</dbReference>
<dbReference type="OMA" id="CLERETI"/>
<dbReference type="AlphaFoldDB" id="A0A9J8DBV5"/>